<reference evidence="3" key="1">
    <citation type="submission" date="2021-08" db="EMBL/GenBank/DDBJ databases">
        <title>WGS assembly of Ceratopteris richardii.</title>
        <authorList>
            <person name="Marchant D.B."/>
            <person name="Chen G."/>
            <person name="Jenkins J."/>
            <person name="Shu S."/>
            <person name="Leebens-Mack J."/>
            <person name="Grimwood J."/>
            <person name="Schmutz J."/>
            <person name="Soltis P."/>
            <person name="Soltis D."/>
            <person name="Chen Z.-H."/>
        </authorList>
    </citation>
    <scope>NUCLEOTIDE SEQUENCE</scope>
    <source>
        <strain evidence="3">Whitten #5841</strain>
        <tissue evidence="3">Leaf</tissue>
    </source>
</reference>
<dbReference type="OrthoDB" id="1876347at2759"/>
<dbReference type="Proteomes" id="UP000825935">
    <property type="component" value="Chromosome 22"/>
</dbReference>
<feature type="compositionally biased region" description="Polar residues" evidence="1">
    <location>
        <begin position="370"/>
        <end position="402"/>
    </location>
</feature>
<accession>A0A8T2S8I4</accession>
<evidence type="ECO:0000313" key="4">
    <source>
        <dbReference type="Proteomes" id="UP000825935"/>
    </source>
</evidence>
<feature type="domain" description="Myb-like" evidence="2">
    <location>
        <begin position="115"/>
        <end position="184"/>
    </location>
</feature>
<feature type="region of interest" description="Disordered" evidence="1">
    <location>
        <begin position="44"/>
        <end position="66"/>
    </location>
</feature>
<feature type="region of interest" description="Disordered" evidence="1">
    <location>
        <begin position="315"/>
        <end position="342"/>
    </location>
</feature>
<dbReference type="PANTHER" id="PTHR33492">
    <property type="entry name" value="OSJNBA0043A12.37 PROTEIN-RELATED"/>
    <property type="match status" value="1"/>
</dbReference>
<keyword evidence="4" id="KW-1185">Reference proteome</keyword>
<protein>
    <recommendedName>
        <fullName evidence="2">Myb-like domain-containing protein</fullName>
    </recommendedName>
</protein>
<dbReference type="AlphaFoldDB" id="A0A8T2S8I4"/>
<proteinExistence type="predicted"/>
<dbReference type="OMA" id="EMHNSAN"/>
<dbReference type="PANTHER" id="PTHR33492:SF11">
    <property type="entry name" value="OS04G0670900 PROTEIN"/>
    <property type="match status" value="1"/>
</dbReference>
<comment type="caution">
    <text evidence="3">The sequence shown here is derived from an EMBL/GenBank/DDBJ whole genome shotgun (WGS) entry which is preliminary data.</text>
</comment>
<dbReference type="InterPro" id="IPR044822">
    <property type="entry name" value="Myb_DNA-bind_4"/>
</dbReference>
<evidence type="ECO:0000259" key="2">
    <source>
        <dbReference type="PROSITE" id="PS50090"/>
    </source>
</evidence>
<dbReference type="InterPro" id="IPR001005">
    <property type="entry name" value="SANT/Myb"/>
</dbReference>
<feature type="region of interest" description="Disordered" evidence="1">
    <location>
        <begin position="370"/>
        <end position="404"/>
    </location>
</feature>
<dbReference type="Pfam" id="PF13837">
    <property type="entry name" value="Myb_DNA-bind_4"/>
    <property type="match status" value="1"/>
</dbReference>
<feature type="compositionally biased region" description="Basic and acidic residues" evidence="1">
    <location>
        <begin position="57"/>
        <end position="66"/>
    </location>
</feature>
<name>A0A8T2S8I4_CERRI</name>
<sequence>MTDVTTVQSSQAAPCTKDLLSGRVNVQERLTVVRHAEFRNGLVLNSTAGNQQHSNSTRKEGSDEKTAVAIRRGSDQANGSPKGDSVTVMLSLRQGGDCGTVPSAHDGNPHLDEREKAYRQGNWIFSEILILLEAKLKEHLMHCGDSKRSFVSADEKWKRIAEYCLSKGVQRTKDQCRIKWDNMMPDFRKIREYEDQKEPGAQSYFDMPTWERRSKLLPSNMDLEVYQRIANIFSIKPFKGSLKREAREKRASEATATTPPLFIAFSEEGSNGADLDKDGLCVSNFLNKQSDSPTPRKRMRRNAVEIALPVMNIPPDVKVDIQKPEDDSSTEDDTTVSSHSLQQASVLPSLFAERSNILNQYVNRNGILQPQNGRFESQSTLPPSFLSLQNRHPQTTPSQERANNARPVNLLDAKGLSALQYANRTSSHDVLSTIEDRKDSRHKELMALEREKLAAFREASITISNALTSVVSMFSRIAEELFLSPR</sequence>
<organism evidence="3 4">
    <name type="scientific">Ceratopteris richardii</name>
    <name type="common">Triangle waterfern</name>
    <dbReference type="NCBI Taxonomy" id="49495"/>
    <lineage>
        <taxon>Eukaryota</taxon>
        <taxon>Viridiplantae</taxon>
        <taxon>Streptophyta</taxon>
        <taxon>Embryophyta</taxon>
        <taxon>Tracheophyta</taxon>
        <taxon>Polypodiopsida</taxon>
        <taxon>Polypodiidae</taxon>
        <taxon>Polypodiales</taxon>
        <taxon>Pteridineae</taxon>
        <taxon>Pteridaceae</taxon>
        <taxon>Parkerioideae</taxon>
        <taxon>Ceratopteris</taxon>
    </lineage>
</organism>
<evidence type="ECO:0000256" key="1">
    <source>
        <dbReference type="SAM" id="MobiDB-lite"/>
    </source>
</evidence>
<dbReference type="Gene3D" id="1.10.10.60">
    <property type="entry name" value="Homeodomain-like"/>
    <property type="match status" value="1"/>
</dbReference>
<evidence type="ECO:0000313" key="3">
    <source>
        <dbReference type="EMBL" id="KAH7307787.1"/>
    </source>
</evidence>
<feature type="compositionally biased region" description="Basic and acidic residues" evidence="1">
    <location>
        <begin position="317"/>
        <end position="326"/>
    </location>
</feature>
<dbReference type="PROSITE" id="PS50090">
    <property type="entry name" value="MYB_LIKE"/>
    <property type="match status" value="1"/>
</dbReference>
<dbReference type="EMBL" id="CM035427">
    <property type="protein sequence ID" value="KAH7307787.1"/>
    <property type="molecule type" value="Genomic_DNA"/>
</dbReference>
<feature type="compositionally biased region" description="Polar residues" evidence="1">
    <location>
        <begin position="44"/>
        <end position="55"/>
    </location>
</feature>
<gene>
    <name evidence="3" type="ORF">KP509_22G077600</name>
</gene>